<dbReference type="Proteomes" id="UP000184404">
    <property type="component" value="Unassembled WGS sequence"/>
</dbReference>
<name>A0A1M4SP53_9FIRM</name>
<proteinExistence type="predicted"/>
<dbReference type="InterPro" id="IPR036412">
    <property type="entry name" value="HAD-like_sf"/>
</dbReference>
<gene>
    <name evidence="1" type="ORF">SAMN02745190_00195</name>
</gene>
<reference evidence="1 2" key="1">
    <citation type="submission" date="2016-11" db="EMBL/GenBank/DDBJ databases">
        <authorList>
            <person name="Jaros S."/>
            <person name="Januszkiewicz K."/>
            <person name="Wedrychowicz H."/>
        </authorList>
    </citation>
    <scope>NUCLEOTIDE SEQUENCE [LARGE SCALE GENOMIC DNA]</scope>
    <source>
        <strain evidence="1 2">DSM 10502</strain>
    </source>
</reference>
<dbReference type="Gene3D" id="1.10.150.400">
    <property type="match status" value="1"/>
</dbReference>
<evidence type="ECO:0008006" key="3">
    <source>
        <dbReference type="Google" id="ProtNLM"/>
    </source>
</evidence>
<dbReference type="AlphaFoldDB" id="A0A1M4SP53"/>
<dbReference type="SUPFAM" id="SSF56784">
    <property type="entry name" value="HAD-like"/>
    <property type="match status" value="1"/>
</dbReference>
<keyword evidence="2" id="KW-1185">Reference proteome</keyword>
<protein>
    <recommendedName>
        <fullName evidence="3">Haloacid dehalogenase-like hydrolase</fullName>
    </recommendedName>
</protein>
<evidence type="ECO:0000313" key="2">
    <source>
        <dbReference type="Proteomes" id="UP000184404"/>
    </source>
</evidence>
<dbReference type="EMBL" id="FQUG01000002">
    <property type="protein sequence ID" value="SHE33727.1"/>
    <property type="molecule type" value="Genomic_DNA"/>
</dbReference>
<evidence type="ECO:0000313" key="1">
    <source>
        <dbReference type="EMBL" id="SHE33727.1"/>
    </source>
</evidence>
<sequence>MTEAISVYKVFENNFLDSKEKKLVIYGLGPGTQEILSHETGFNILGLMDGFREDGECFGYPVLSEARAAELQPDIIVIVARKNSTRIIAKRIESFCRQNGIALYDLDGQDMLVADSVVELQHPYFQMSADELWNAIESHDVVSFDIFDTLLMRRMLYPEDVFALLEQTSGIENFSKARQEAERRLYREGEQPTLQDIYREVQKALLLDEVKVGELYRQEIETEKKVLIPRKDMVGLMKRAVDEGKTVWLISDMYYPADMLREFLSNCGIDGFHKIFVSCDYGEGKTQGLYRMIQKETGVDSWLHIGDSPEADEVAALTAGLDVVMIKSALEMVEISTWDYLLRLQLNLAERTVLGGILAEGFNSPFALYQSEGRAEIRKAFELGRIIFAPVLMGVFFWVMDKCTGVNNVILWGARDGYLFYRMHRIYQKYIQQKKLPRPIYFYTSRMAAMAGYPTCREDIIYMAGIGFSGTPEEMLLLRFGLSRDEVLPRKEGETIEEYVLRHEAFILKKARLARERFKKYWNSLRITEEQRIVFFDLVSSGSCHMCAEKFIERKIDGLYLTHILEDYERKKELHCEAYMEEDYLMQLKSYVSSNYEPLETIVMSTEPSLEGYSKEGHAVFAGEKRTEKDFEYLSKVQSGVLRAFEEFCMLWGDGKAEIRPQFAESMYGLLRKKNTRIKTRHLAEQTVTDDFTKRDFVMKDMFD</sequence>
<accession>A0A1M4SP53</accession>
<dbReference type="Gene3D" id="3.40.50.1000">
    <property type="entry name" value="HAD superfamily/HAD-like"/>
    <property type="match status" value="1"/>
</dbReference>
<dbReference type="InterPro" id="IPR023214">
    <property type="entry name" value="HAD_sf"/>
</dbReference>
<dbReference type="STRING" id="1123243.SAMN02745190_00195"/>
<organism evidence="1 2">
    <name type="scientific">Schwartzia succinivorans DSM 10502</name>
    <dbReference type="NCBI Taxonomy" id="1123243"/>
    <lineage>
        <taxon>Bacteria</taxon>
        <taxon>Bacillati</taxon>
        <taxon>Bacillota</taxon>
        <taxon>Negativicutes</taxon>
        <taxon>Selenomonadales</taxon>
        <taxon>Selenomonadaceae</taxon>
        <taxon>Schwartzia</taxon>
    </lineage>
</organism>